<dbReference type="Pfam" id="PF03083">
    <property type="entry name" value="MtN3_slv"/>
    <property type="match status" value="1"/>
</dbReference>
<feature type="transmembrane region" description="Helical" evidence="1">
    <location>
        <begin position="62"/>
        <end position="79"/>
    </location>
</feature>
<dbReference type="EMBL" id="OY288114">
    <property type="protein sequence ID" value="CAJ0853948.1"/>
    <property type="molecule type" value="Genomic_DNA"/>
</dbReference>
<keyword evidence="1" id="KW-0812">Transmembrane</keyword>
<dbReference type="Gene3D" id="1.20.1280.290">
    <property type="match status" value="1"/>
</dbReference>
<sequence>MEVSGYIGAAAAICSTASFAPQAWKIIRSRDTSSISGKMYALTVAAFLLWLCYGWLRSDWALILPNAICLVLASFILVMKQLPQRKKEAVADTLDPKL</sequence>
<dbReference type="GO" id="GO:0051119">
    <property type="term" value="F:sugar transmembrane transporter activity"/>
    <property type="evidence" value="ECO:0007669"/>
    <property type="project" value="InterPro"/>
</dbReference>
<name>A0AA48LXI0_9ZZZZ</name>
<feature type="transmembrane region" description="Helical" evidence="1">
    <location>
        <begin position="39"/>
        <end position="56"/>
    </location>
</feature>
<accession>A0AA48LXI0</accession>
<dbReference type="AlphaFoldDB" id="A0AA48LXI0"/>
<proteinExistence type="predicted"/>
<keyword evidence="1" id="KW-0472">Membrane</keyword>
<reference evidence="2" key="1">
    <citation type="submission" date="2023-07" db="EMBL/GenBank/DDBJ databases">
        <authorList>
            <person name="Pelsma A.J. K."/>
        </authorList>
    </citation>
    <scope>NUCLEOTIDE SEQUENCE</scope>
</reference>
<evidence type="ECO:0000256" key="1">
    <source>
        <dbReference type="SAM" id="Phobius"/>
    </source>
</evidence>
<organism evidence="2">
    <name type="scientific">freshwater sediment metagenome</name>
    <dbReference type="NCBI Taxonomy" id="556182"/>
    <lineage>
        <taxon>unclassified sequences</taxon>
        <taxon>metagenomes</taxon>
        <taxon>ecological metagenomes</taxon>
    </lineage>
</organism>
<dbReference type="InterPro" id="IPR004316">
    <property type="entry name" value="SWEET_rpt"/>
</dbReference>
<keyword evidence="1" id="KW-1133">Transmembrane helix</keyword>
<dbReference type="GO" id="GO:0016020">
    <property type="term" value="C:membrane"/>
    <property type="evidence" value="ECO:0007669"/>
    <property type="project" value="InterPro"/>
</dbReference>
<gene>
    <name evidence="2" type="ORF">AMST5_00694</name>
</gene>
<feature type="transmembrane region" description="Helical" evidence="1">
    <location>
        <begin position="6"/>
        <end position="27"/>
    </location>
</feature>
<dbReference type="NCBIfam" id="NF037968">
    <property type="entry name" value="SemiSWEET_2"/>
    <property type="match status" value="1"/>
</dbReference>
<evidence type="ECO:0008006" key="3">
    <source>
        <dbReference type="Google" id="ProtNLM"/>
    </source>
</evidence>
<protein>
    <recommendedName>
        <fullName evidence="3">MtN3 and saliva related transmembrane protein</fullName>
    </recommendedName>
</protein>
<dbReference type="InterPro" id="IPR047662">
    <property type="entry name" value="SemiSWEET"/>
</dbReference>
<evidence type="ECO:0000313" key="2">
    <source>
        <dbReference type="EMBL" id="CAJ0853948.1"/>
    </source>
</evidence>